<reference evidence="2 3" key="1">
    <citation type="submission" date="2018-02" db="EMBL/GenBank/DDBJ databases">
        <title>The genomes of Aspergillus section Nigri reveals drivers in fungal speciation.</title>
        <authorList>
            <consortium name="DOE Joint Genome Institute"/>
            <person name="Vesth T.C."/>
            <person name="Nybo J."/>
            <person name="Theobald S."/>
            <person name="Brandl J."/>
            <person name="Frisvad J.C."/>
            <person name="Nielsen K.F."/>
            <person name="Lyhne E.K."/>
            <person name="Kogle M.E."/>
            <person name="Kuo A."/>
            <person name="Riley R."/>
            <person name="Clum A."/>
            <person name="Nolan M."/>
            <person name="Lipzen A."/>
            <person name="Salamov A."/>
            <person name="Henrissat B."/>
            <person name="Wiebenga A."/>
            <person name="De vries R.P."/>
            <person name="Grigoriev I.V."/>
            <person name="Mortensen U.H."/>
            <person name="Andersen M.R."/>
            <person name="Baker S.E."/>
        </authorList>
    </citation>
    <scope>NUCLEOTIDE SEQUENCE [LARGE SCALE GENOMIC DNA]</scope>
    <source>
        <strain evidence="2 3">CBS 121057</strain>
    </source>
</reference>
<keyword evidence="1" id="KW-0812">Transmembrane</keyword>
<keyword evidence="1" id="KW-1133">Transmembrane helix</keyword>
<proteinExistence type="predicted"/>
<evidence type="ECO:0000313" key="2">
    <source>
        <dbReference type="EMBL" id="PYI06433.1"/>
    </source>
</evidence>
<evidence type="ECO:0000256" key="1">
    <source>
        <dbReference type="SAM" id="Phobius"/>
    </source>
</evidence>
<protein>
    <submittedName>
        <fullName evidence="2">Uncharacterized protein</fullName>
    </submittedName>
</protein>
<accession>A0A319FH92</accession>
<name>A0A319FH92_ASPSB</name>
<dbReference type="VEuPathDB" id="FungiDB:BO78DRAFT_397162"/>
<dbReference type="EMBL" id="KZ826349">
    <property type="protein sequence ID" value="PYI06433.1"/>
    <property type="molecule type" value="Genomic_DNA"/>
</dbReference>
<dbReference type="Proteomes" id="UP000248423">
    <property type="component" value="Unassembled WGS sequence"/>
</dbReference>
<organism evidence="2 3">
    <name type="scientific">Aspergillus sclerotiicarbonarius (strain CBS 121057 / IBT 28362)</name>
    <dbReference type="NCBI Taxonomy" id="1448318"/>
    <lineage>
        <taxon>Eukaryota</taxon>
        <taxon>Fungi</taxon>
        <taxon>Dikarya</taxon>
        <taxon>Ascomycota</taxon>
        <taxon>Pezizomycotina</taxon>
        <taxon>Eurotiomycetes</taxon>
        <taxon>Eurotiomycetidae</taxon>
        <taxon>Eurotiales</taxon>
        <taxon>Aspergillaceae</taxon>
        <taxon>Aspergillus</taxon>
        <taxon>Aspergillus subgen. Circumdati</taxon>
    </lineage>
</organism>
<keyword evidence="1" id="KW-0472">Membrane</keyword>
<feature type="transmembrane region" description="Helical" evidence="1">
    <location>
        <begin position="6"/>
        <end position="25"/>
    </location>
</feature>
<sequence length="54" mass="6461">MESYCSHLTHLAYMPLGMITTLTGWRWKSKIMRLYPGWHQVSVDVETNDHRLIR</sequence>
<dbReference type="AlphaFoldDB" id="A0A319FH92"/>
<gene>
    <name evidence="2" type="ORF">BO78DRAFT_397162</name>
</gene>
<evidence type="ECO:0000313" key="3">
    <source>
        <dbReference type="Proteomes" id="UP000248423"/>
    </source>
</evidence>
<keyword evidence="3" id="KW-1185">Reference proteome</keyword>